<dbReference type="EMBL" id="CP003155">
    <property type="protein sequence ID" value="AEV31016.1"/>
    <property type="molecule type" value="Genomic_DNA"/>
</dbReference>
<dbReference type="Gene3D" id="3.40.50.720">
    <property type="entry name" value="NAD(P)-binding Rossmann-like Domain"/>
    <property type="match status" value="1"/>
</dbReference>
<evidence type="ECO:0000256" key="4">
    <source>
        <dbReference type="HAMAP-Rule" id="MF_00087"/>
    </source>
</evidence>
<comment type="pathway">
    <text evidence="4">Porphyrin-containing compound metabolism; protoporphyrin-IX biosynthesis; 5-aminolevulinate from L-glutamyl-tRNA(Glu): step 1/2.</text>
</comment>
<accession>G8QR81</accession>
<feature type="binding site" evidence="4">
    <location>
        <begin position="49"/>
        <end position="52"/>
    </location>
    <ligand>
        <name>substrate</name>
    </ligand>
</feature>
<dbReference type="HOGENOM" id="CLU_461451_0_0_12"/>
<dbReference type="Pfam" id="PF04199">
    <property type="entry name" value="Cyclase"/>
    <property type="match status" value="1"/>
</dbReference>
<reference evidence="7 8" key="1">
    <citation type="submission" date="2011-11" db="EMBL/GenBank/DDBJ databases">
        <title>Complete sequence of Spirochaeta sp. grapes.</title>
        <authorList>
            <consortium name="US DOE Joint Genome Institute"/>
            <person name="Lucas S."/>
            <person name="Han J."/>
            <person name="Lapidus A."/>
            <person name="Cheng J.-F."/>
            <person name="Goodwin L."/>
            <person name="Pitluck S."/>
            <person name="Peters L."/>
            <person name="Ovchinnikova G."/>
            <person name="Munk A.C."/>
            <person name="Detter J.C."/>
            <person name="Han C."/>
            <person name="Tapia R."/>
            <person name="Land M."/>
            <person name="Hauser L."/>
            <person name="Kyrpides N."/>
            <person name="Ivanova N."/>
            <person name="Pagani I."/>
            <person name="Ritalahtilisa K."/>
            <person name="Loeffler F."/>
            <person name="Woyke T."/>
        </authorList>
    </citation>
    <scope>NUCLEOTIDE SEQUENCE [LARGE SCALE GENOMIC DNA]</scope>
    <source>
        <strain evidence="8">ATCC BAA-1885 / DSM 22778 / Grapes</strain>
    </source>
</reference>
<dbReference type="InterPro" id="IPR036343">
    <property type="entry name" value="GluRdtase_N_sf"/>
</dbReference>
<evidence type="ECO:0000256" key="3">
    <source>
        <dbReference type="ARBA" id="ARBA00023244"/>
    </source>
</evidence>
<dbReference type="GO" id="GO:0019353">
    <property type="term" value="P:protoporphyrinogen IX biosynthetic process from glutamate"/>
    <property type="evidence" value="ECO:0007669"/>
    <property type="project" value="TreeGrafter"/>
</dbReference>
<dbReference type="eggNOG" id="COG1878">
    <property type="taxonomic scope" value="Bacteria"/>
</dbReference>
<dbReference type="RefSeq" id="WP_014271855.1">
    <property type="nucleotide sequence ID" value="NC_016633.1"/>
</dbReference>
<name>G8QR81_SPHPG</name>
<keyword evidence="8" id="KW-1185">Reference proteome</keyword>
<organism evidence="7 8">
    <name type="scientific">Sphaerochaeta pleomorpha (strain ATCC BAA-1885 / DSM 22778 / Grapes)</name>
    <dbReference type="NCBI Taxonomy" id="158190"/>
    <lineage>
        <taxon>Bacteria</taxon>
        <taxon>Pseudomonadati</taxon>
        <taxon>Spirochaetota</taxon>
        <taxon>Spirochaetia</taxon>
        <taxon>Spirochaetales</taxon>
        <taxon>Sphaerochaetaceae</taxon>
        <taxon>Sphaerochaeta</taxon>
    </lineage>
</organism>
<keyword evidence="7" id="KW-0378">Hydrolase</keyword>
<dbReference type="Gene3D" id="3.30.460.30">
    <property type="entry name" value="Glutamyl-tRNA reductase, N-terminal domain"/>
    <property type="match status" value="1"/>
</dbReference>
<comment type="subunit">
    <text evidence="4">Homodimer.</text>
</comment>
<dbReference type="Gene3D" id="3.50.30.50">
    <property type="entry name" value="Putative cyclase"/>
    <property type="match status" value="1"/>
</dbReference>
<keyword evidence="3 4" id="KW-0627">Porphyrin biosynthesis</keyword>
<sequence>MRITINGIRFDQVSPSERKVFSFTEKQLCDATVKIRKQTKSEATVLLCTCDRIELWTLESKTSTYEPLCRDLGLSPLAWKQYSYAKEGPGCVTYLYELACGLHSPLFGEDQIISQLREAIERSRLCGCTSAVLEQLFKSAVTLAKKVQSSLKLGVADKTVAIAVRNILQDAYGSLDSLPVLVIGSSELARLVSQELLDHNVSLTMTIRDLEKADLLVPRGAQRALYRERFSYFPKVTVVISATKGLEYTVCAAQALHPTLYIDLANPADIEPAVKDLEGKRLVTLADLPCSFPEREKAVSLASSMISASVDSFFSWLQARDRFASIERTSEAAANNLLYRLYAPLSQLGLDSLTLDEMRKTLVETARKAFSHQLYENGKLRPIQKYVDLTRLLENAPPVFVDDPDTSIEAVATMEKNHYRVKRLQLGTHSGTHIDSPNHILEQGRTLDSYPVGSFSAKAYVLDCRNRERIDRALVEEVPFGVTCVVFSTGWEHFWGTAAYREDPPLCSKNAILFLQERGVVLFGFDCASCDKMESTDLPIHRQILESEGLIIENLCNLQSLAGRCVDLVALPLFVKNSDGCPARVVASYFV</sequence>
<comment type="domain">
    <text evidence="4">Possesses an unusual extended V-shaped dimeric structure with each monomer consisting of three distinct domains arranged along a curved 'spinal' alpha-helix. The N-terminal catalytic domain specifically recognizes the glutamate moiety of the substrate. The second domain is the NADPH-binding domain, and the third C-terminal domain is responsible for dimerization.</text>
</comment>
<feature type="binding site" evidence="4">
    <location>
        <begin position="109"/>
        <end position="111"/>
    </location>
    <ligand>
        <name>substrate</name>
    </ligand>
</feature>
<comment type="function">
    <text evidence="4">Catalyzes the NADPH-dependent reduction of glutamyl-tRNA(Glu) to glutamate 1-semialdehyde (GSA).</text>
</comment>
<feature type="binding site" evidence="4">
    <location>
        <position position="115"/>
    </location>
    <ligand>
        <name>substrate</name>
    </ligand>
</feature>
<dbReference type="AlphaFoldDB" id="G8QR81"/>
<evidence type="ECO:0000313" key="7">
    <source>
        <dbReference type="EMBL" id="AEV31016.1"/>
    </source>
</evidence>
<dbReference type="SUPFAM" id="SSF102198">
    <property type="entry name" value="Putative cyclase"/>
    <property type="match status" value="1"/>
</dbReference>
<protein>
    <recommendedName>
        <fullName evidence="4">Glutamyl-tRNA reductase</fullName>
        <shortName evidence="4">GluTR</shortName>
        <ecNumber evidence="4">1.2.1.70</ecNumber>
    </recommendedName>
</protein>
<feature type="active site" description="Nucleophile" evidence="4">
    <location>
        <position position="50"/>
    </location>
</feature>
<dbReference type="GO" id="GO:0004061">
    <property type="term" value="F:arylformamidase activity"/>
    <property type="evidence" value="ECO:0007669"/>
    <property type="project" value="InterPro"/>
</dbReference>
<gene>
    <name evidence="4" type="primary">hemA</name>
    <name evidence="7" type="ordered locus">SpiGrapes_3272</name>
</gene>
<feature type="binding site" evidence="4">
    <location>
        <position position="104"/>
    </location>
    <ligand>
        <name>substrate</name>
    </ligand>
</feature>
<dbReference type="SUPFAM" id="SSF51735">
    <property type="entry name" value="NAD(P)-binding Rossmann-fold domains"/>
    <property type="match status" value="1"/>
</dbReference>
<dbReference type="InterPro" id="IPR018214">
    <property type="entry name" value="GluRdtase_CS"/>
</dbReference>
<feature type="domain" description="Glutamyl-tRNA reductase N-terminal" evidence="6">
    <location>
        <begin position="7"/>
        <end position="150"/>
    </location>
</feature>
<comment type="catalytic activity">
    <reaction evidence="4">
        <text>(S)-4-amino-5-oxopentanoate + tRNA(Glu) + NADP(+) = L-glutamyl-tRNA(Glu) + NADPH + H(+)</text>
        <dbReference type="Rhea" id="RHEA:12344"/>
        <dbReference type="Rhea" id="RHEA-COMP:9663"/>
        <dbReference type="Rhea" id="RHEA-COMP:9680"/>
        <dbReference type="ChEBI" id="CHEBI:15378"/>
        <dbReference type="ChEBI" id="CHEBI:57501"/>
        <dbReference type="ChEBI" id="CHEBI:57783"/>
        <dbReference type="ChEBI" id="CHEBI:58349"/>
        <dbReference type="ChEBI" id="CHEBI:78442"/>
        <dbReference type="ChEBI" id="CHEBI:78520"/>
        <dbReference type="EC" id="1.2.1.70"/>
    </reaction>
</comment>
<dbReference type="GO" id="GO:0019441">
    <property type="term" value="P:L-tryptophan catabolic process to kynurenine"/>
    <property type="evidence" value="ECO:0007669"/>
    <property type="project" value="InterPro"/>
</dbReference>
<dbReference type="UniPathway" id="UPA00251">
    <property type="reaction ID" value="UER00316"/>
</dbReference>
<comment type="caution">
    <text evidence="4">Lacks conserved residue(s) required for the propagation of feature annotation.</text>
</comment>
<dbReference type="STRING" id="158190.SpiGrapes_3272"/>
<evidence type="ECO:0000259" key="6">
    <source>
        <dbReference type="Pfam" id="PF05201"/>
    </source>
</evidence>
<feature type="binding site" evidence="4">
    <location>
        <begin position="184"/>
        <end position="189"/>
    </location>
    <ligand>
        <name>NADP(+)</name>
        <dbReference type="ChEBI" id="CHEBI:58349"/>
    </ligand>
</feature>
<keyword evidence="2 4" id="KW-0560">Oxidoreductase</keyword>
<dbReference type="InterPro" id="IPR037175">
    <property type="entry name" value="KFase_sf"/>
</dbReference>
<dbReference type="InterPro" id="IPR006151">
    <property type="entry name" value="Shikm_DH/Glu-tRNA_Rdtase"/>
</dbReference>
<evidence type="ECO:0000313" key="8">
    <source>
        <dbReference type="Proteomes" id="UP000005632"/>
    </source>
</evidence>
<dbReference type="SUPFAM" id="SSF69742">
    <property type="entry name" value="Glutamyl tRNA-reductase catalytic, N-terminal domain"/>
    <property type="match status" value="1"/>
</dbReference>
<dbReference type="PANTHER" id="PTHR43013:SF1">
    <property type="entry name" value="GLUTAMYL-TRNA REDUCTASE"/>
    <property type="match status" value="1"/>
</dbReference>
<keyword evidence="1 4" id="KW-0521">NADP</keyword>
<dbReference type="PROSITE" id="PS00747">
    <property type="entry name" value="GLUTR"/>
    <property type="match status" value="1"/>
</dbReference>
<evidence type="ECO:0000256" key="2">
    <source>
        <dbReference type="ARBA" id="ARBA00023002"/>
    </source>
</evidence>
<evidence type="ECO:0000259" key="5">
    <source>
        <dbReference type="Pfam" id="PF01488"/>
    </source>
</evidence>
<dbReference type="EC" id="1.2.1.70" evidence="4"/>
<dbReference type="Proteomes" id="UP000005632">
    <property type="component" value="Chromosome"/>
</dbReference>
<comment type="similarity">
    <text evidence="4">Belongs to the glutamyl-tRNA reductase family.</text>
</comment>
<evidence type="ECO:0000256" key="1">
    <source>
        <dbReference type="ARBA" id="ARBA00022857"/>
    </source>
</evidence>
<dbReference type="PANTHER" id="PTHR43013">
    <property type="entry name" value="GLUTAMYL-TRNA REDUCTASE"/>
    <property type="match status" value="1"/>
</dbReference>
<dbReference type="InterPro" id="IPR000343">
    <property type="entry name" value="4pyrrol_synth_GluRdtase"/>
</dbReference>
<proteinExistence type="inferred from homology"/>
<dbReference type="eggNOG" id="COG0373">
    <property type="taxonomic scope" value="Bacteria"/>
</dbReference>
<dbReference type="Pfam" id="PF01488">
    <property type="entry name" value="Shikimate_DH"/>
    <property type="match status" value="1"/>
</dbReference>
<dbReference type="Pfam" id="PF05201">
    <property type="entry name" value="GlutR_N"/>
    <property type="match status" value="1"/>
</dbReference>
<dbReference type="InterPro" id="IPR036291">
    <property type="entry name" value="NAD(P)-bd_dom_sf"/>
</dbReference>
<dbReference type="InterPro" id="IPR007325">
    <property type="entry name" value="KFase/CYL"/>
</dbReference>
<dbReference type="InterPro" id="IPR015895">
    <property type="entry name" value="4pyrrol_synth_GluRdtase_N"/>
</dbReference>
<dbReference type="HAMAP" id="MF_00087">
    <property type="entry name" value="Glu_tRNA_reductase"/>
    <property type="match status" value="1"/>
</dbReference>
<dbReference type="GO" id="GO:0008883">
    <property type="term" value="F:glutamyl-tRNA reductase activity"/>
    <property type="evidence" value="ECO:0007669"/>
    <property type="project" value="UniProtKB-UniRule"/>
</dbReference>
<feature type="domain" description="Quinate/shikimate 5-dehydrogenase/glutamyl-tRNA reductase" evidence="5">
    <location>
        <begin position="169"/>
        <end position="288"/>
    </location>
</feature>
<dbReference type="GO" id="GO:0050661">
    <property type="term" value="F:NADP binding"/>
    <property type="evidence" value="ECO:0007669"/>
    <property type="project" value="InterPro"/>
</dbReference>
<comment type="miscellaneous">
    <text evidence="4">During catalysis, the active site Cys acts as a nucleophile attacking the alpha-carbonyl group of tRNA-bound glutamate with the formation of a thioester intermediate between enzyme and glutamate, and the concomitant release of tRNA(Glu). The thioester intermediate is finally reduced by direct hydride transfer from NADPH, to form the product GSA.</text>
</comment>
<dbReference type="KEGG" id="sgp:SpiGrapes_3272"/>